<organism evidence="3">
    <name type="scientific">Serpula lacrymans var. lacrymans (strain S7.3)</name>
    <name type="common">Dry rot fungus</name>
    <dbReference type="NCBI Taxonomy" id="936435"/>
    <lineage>
        <taxon>Eukaryota</taxon>
        <taxon>Fungi</taxon>
        <taxon>Dikarya</taxon>
        <taxon>Basidiomycota</taxon>
        <taxon>Agaricomycotina</taxon>
        <taxon>Agaricomycetes</taxon>
        <taxon>Agaricomycetidae</taxon>
        <taxon>Boletales</taxon>
        <taxon>Coniophorineae</taxon>
        <taxon>Serpulaceae</taxon>
        <taxon>Serpula</taxon>
    </lineage>
</organism>
<keyword evidence="3" id="KW-1185">Reference proteome</keyword>
<evidence type="ECO:0000313" key="2">
    <source>
        <dbReference type="EMBL" id="EGN91023.1"/>
    </source>
</evidence>
<protein>
    <submittedName>
        <fullName evidence="2">Uncharacterized protein</fullName>
    </submittedName>
</protein>
<dbReference type="InParanoid" id="F8QKZ7"/>
<name>F8QKZ7_SERL3</name>
<reference evidence="3" key="1">
    <citation type="journal article" date="2011" name="Science">
        <title>The plant cell wall-decomposing machinery underlies the functional diversity of forest fungi.</title>
        <authorList>
            <person name="Eastwood D.C."/>
            <person name="Floudas D."/>
            <person name="Binder M."/>
            <person name="Majcherczyk A."/>
            <person name="Schneider P."/>
            <person name="Aerts A."/>
            <person name="Asiegbu F.O."/>
            <person name="Baker S.E."/>
            <person name="Barry K."/>
            <person name="Bendiksby M."/>
            <person name="Blumentritt M."/>
            <person name="Coutinho P.M."/>
            <person name="Cullen D."/>
            <person name="de Vries R.P."/>
            <person name="Gathman A."/>
            <person name="Goodell B."/>
            <person name="Henrissat B."/>
            <person name="Ihrmark K."/>
            <person name="Kauserud H."/>
            <person name="Kohler A."/>
            <person name="LaButti K."/>
            <person name="Lapidus A."/>
            <person name="Lavin J.L."/>
            <person name="Lee Y.-H."/>
            <person name="Lindquist E."/>
            <person name="Lilly W."/>
            <person name="Lucas S."/>
            <person name="Morin E."/>
            <person name="Murat C."/>
            <person name="Oguiza J.A."/>
            <person name="Park J."/>
            <person name="Pisabarro A.G."/>
            <person name="Riley R."/>
            <person name="Rosling A."/>
            <person name="Salamov A."/>
            <person name="Schmidt O."/>
            <person name="Schmutz J."/>
            <person name="Skrede I."/>
            <person name="Stenlid J."/>
            <person name="Wiebenga A."/>
            <person name="Xie X."/>
            <person name="Kuees U."/>
            <person name="Hibbett D.S."/>
            <person name="Hoffmeister D."/>
            <person name="Hoegberg N."/>
            <person name="Martin F."/>
            <person name="Grigoriev I.V."/>
            <person name="Watkinson S.C."/>
        </authorList>
    </citation>
    <scope>NUCLEOTIDE SEQUENCE [LARGE SCALE GENOMIC DNA]</scope>
    <source>
        <strain evidence="3">strain S7.3</strain>
    </source>
</reference>
<sequence length="54" mass="6126">MGFGRDGEDRERFVESCEEISLVSAVSDDGKERKELDESGDGREGVQFEKTERQ</sequence>
<dbReference type="HOGENOM" id="CLU_3051826_0_0_1"/>
<evidence type="ECO:0000256" key="1">
    <source>
        <dbReference type="SAM" id="MobiDB-lite"/>
    </source>
</evidence>
<proteinExistence type="predicted"/>
<dbReference type="Proteomes" id="UP000008063">
    <property type="component" value="Unassembled WGS sequence"/>
</dbReference>
<dbReference type="EMBL" id="GL946654">
    <property type="protein sequence ID" value="EGN91023.1"/>
    <property type="molecule type" value="Genomic_DNA"/>
</dbReference>
<dbReference type="AlphaFoldDB" id="F8QKZ7"/>
<feature type="region of interest" description="Disordered" evidence="1">
    <location>
        <begin position="24"/>
        <end position="54"/>
    </location>
</feature>
<evidence type="ECO:0000313" key="3">
    <source>
        <dbReference type="Proteomes" id="UP000008063"/>
    </source>
</evidence>
<accession>F8QKZ7</accession>
<feature type="compositionally biased region" description="Basic and acidic residues" evidence="1">
    <location>
        <begin position="28"/>
        <end position="54"/>
    </location>
</feature>
<gene>
    <name evidence="2" type="ORF">SERLA73DRAFT_81414</name>
</gene>